<keyword evidence="2" id="KW-1185">Reference proteome</keyword>
<protein>
    <submittedName>
        <fullName evidence="1">Uncharacterized protein</fullName>
    </submittedName>
</protein>
<sequence>MAVSDSGTTFWQSGWHTVFREKGYDKSKAMQLENHTPKEENSSLKNDVNLSFLNIIVIQRDEEQKGVGSDECSVIVMVMMIKEDSPSKPQEKVVFTLQASE</sequence>
<evidence type="ECO:0000313" key="2">
    <source>
        <dbReference type="Proteomes" id="UP001189624"/>
    </source>
</evidence>
<accession>A0AA86SY75</accession>
<dbReference type="Gramene" id="rna-AYBTSS11_LOCUS22726">
    <property type="protein sequence ID" value="CAJ1970740.1"/>
    <property type="gene ID" value="gene-AYBTSS11_LOCUS22726"/>
</dbReference>
<evidence type="ECO:0000313" key="1">
    <source>
        <dbReference type="EMBL" id="CAJ1970740.1"/>
    </source>
</evidence>
<dbReference type="AlphaFoldDB" id="A0AA86SY75"/>
<dbReference type="Proteomes" id="UP001189624">
    <property type="component" value="Chromosome 8"/>
</dbReference>
<dbReference type="EMBL" id="OY731405">
    <property type="protein sequence ID" value="CAJ1970740.1"/>
    <property type="molecule type" value="Genomic_DNA"/>
</dbReference>
<name>A0AA86SY75_9FABA</name>
<gene>
    <name evidence="1" type="ORF">AYBTSS11_LOCUS22726</name>
</gene>
<organism evidence="1 2">
    <name type="scientific">Sphenostylis stenocarpa</name>
    <dbReference type="NCBI Taxonomy" id="92480"/>
    <lineage>
        <taxon>Eukaryota</taxon>
        <taxon>Viridiplantae</taxon>
        <taxon>Streptophyta</taxon>
        <taxon>Embryophyta</taxon>
        <taxon>Tracheophyta</taxon>
        <taxon>Spermatophyta</taxon>
        <taxon>Magnoliopsida</taxon>
        <taxon>eudicotyledons</taxon>
        <taxon>Gunneridae</taxon>
        <taxon>Pentapetalae</taxon>
        <taxon>rosids</taxon>
        <taxon>fabids</taxon>
        <taxon>Fabales</taxon>
        <taxon>Fabaceae</taxon>
        <taxon>Papilionoideae</taxon>
        <taxon>50 kb inversion clade</taxon>
        <taxon>NPAAA clade</taxon>
        <taxon>indigoferoid/millettioid clade</taxon>
        <taxon>Phaseoleae</taxon>
        <taxon>Sphenostylis</taxon>
    </lineage>
</organism>
<proteinExistence type="predicted"/>
<reference evidence="1" key="1">
    <citation type="submission" date="2023-10" db="EMBL/GenBank/DDBJ databases">
        <authorList>
            <person name="Domelevo Entfellner J.-B."/>
        </authorList>
    </citation>
    <scope>NUCLEOTIDE SEQUENCE</scope>
</reference>